<dbReference type="Proteomes" id="UP000016931">
    <property type="component" value="Unassembled WGS sequence"/>
</dbReference>
<keyword evidence="1" id="KW-0732">Signal</keyword>
<proteinExistence type="predicted"/>
<sequence length="249" mass="28376">MRVVLLTAILASAFASDTIYPRNKAESDVNTAPVLDPRFASDPIYPRNKAEPDINTAPVLERRQAIWYTDPEFASKHGVETQRFTEVVEMSRHSHLVARQRKPPKRKKTDKNIFNRMCLRELGESGPSITHYDVEVPIDGPTQNIATPGGGAVQIIAERYIDENDEQEKMDMSIMNNSQCELNINFTTPLRFINNRRNDPANAVPPVDIRPTPSRQWYDTPSFCHIDDMEPALEQTVIAMKLMLKTFYC</sequence>
<evidence type="ECO:0000313" key="3">
    <source>
        <dbReference type="Proteomes" id="UP000016931"/>
    </source>
</evidence>
<dbReference type="EMBL" id="KB456260">
    <property type="protein sequence ID" value="EMF16297.1"/>
    <property type="molecule type" value="Genomic_DNA"/>
</dbReference>
<keyword evidence="3" id="KW-1185">Reference proteome</keyword>
<name>N1QJ32_SPHMS</name>
<accession>N1QJ32</accession>
<dbReference type="HOGENOM" id="CLU_1116340_0_0_1"/>
<evidence type="ECO:0000313" key="2">
    <source>
        <dbReference type="EMBL" id="EMF16297.1"/>
    </source>
</evidence>
<evidence type="ECO:0000256" key="1">
    <source>
        <dbReference type="SAM" id="SignalP"/>
    </source>
</evidence>
<protein>
    <submittedName>
        <fullName evidence="2">Uncharacterized protein</fullName>
    </submittedName>
</protein>
<dbReference type="OrthoDB" id="10366659at2759"/>
<organism evidence="2 3">
    <name type="scientific">Sphaerulina musiva (strain SO2202)</name>
    <name type="common">Poplar stem canker fungus</name>
    <name type="synonym">Septoria musiva</name>
    <dbReference type="NCBI Taxonomy" id="692275"/>
    <lineage>
        <taxon>Eukaryota</taxon>
        <taxon>Fungi</taxon>
        <taxon>Dikarya</taxon>
        <taxon>Ascomycota</taxon>
        <taxon>Pezizomycotina</taxon>
        <taxon>Dothideomycetes</taxon>
        <taxon>Dothideomycetidae</taxon>
        <taxon>Mycosphaerellales</taxon>
        <taxon>Mycosphaerellaceae</taxon>
        <taxon>Sphaerulina</taxon>
    </lineage>
</organism>
<dbReference type="AlphaFoldDB" id="N1QJ32"/>
<dbReference type="RefSeq" id="XP_016764418.1">
    <property type="nucleotide sequence ID" value="XM_016900972.1"/>
</dbReference>
<dbReference type="GeneID" id="27898109"/>
<feature type="signal peptide" evidence="1">
    <location>
        <begin position="1"/>
        <end position="15"/>
    </location>
</feature>
<feature type="chain" id="PRO_5012813597" evidence="1">
    <location>
        <begin position="16"/>
        <end position="249"/>
    </location>
</feature>
<reference evidence="2 3" key="1">
    <citation type="journal article" date="2012" name="PLoS Pathog.">
        <title>Diverse lifestyles and strategies of plant pathogenesis encoded in the genomes of eighteen Dothideomycetes fungi.</title>
        <authorList>
            <person name="Ohm R.A."/>
            <person name="Feau N."/>
            <person name="Henrissat B."/>
            <person name="Schoch C.L."/>
            <person name="Horwitz B.A."/>
            <person name="Barry K.W."/>
            <person name="Condon B.J."/>
            <person name="Copeland A.C."/>
            <person name="Dhillon B."/>
            <person name="Glaser F."/>
            <person name="Hesse C.N."/>
            <person name="Kosti I."/>
            <person name="LaButti K."/>
            <person name="Lindquist E.A."/>
            <person name="Lucas S."/>
            <person name="Salamov A.A."/>
            <person name="Bradshaw R.E."/>
            <person name="Ciuffetti L."/>
            <person name="Hamelin R.C."/>
            <person name="Kema G.H.J."/>
            <person name="Lawrence C."/>
            <person name="Scott J.A."/>
            <person name="Spatafora J.W."/>
            <person name="Turgeon B.G."/>
            <person name="de Wit P.J.G.M."/>
            <person name="Zhong S."/>
            <person name="Goodwin S.B."/>
            <person name="Grigoriev I.V."/>
        </authorList>
    </citation>
    <scope>NUCLEOTIDE SEQUENCE [LARGE SCALE GENOMIC DNA]</scope>
    <source>
        <strain evidence="2 3">SO2202</strain>
    </source>
</reference>
<gene>
    <name evidence="2" type="ORF">SEPMUDRAFT_112355</name>
</gene>